<evidence type="ECO:0000256" key="11">
    <source>
        <dbReference type="RuleBase" id="RU363032"/>
    </source>
</evidence>
<dbReference type="CDD" id="cd03257">
    <property type="entry name" value="ABC_NikE_OppD_transporters"/>
    <property type="match status" value="1"/>
</dbReference>
<evidence type="ECO:0000256" key="2">
    <source>
        <dbReference type="ARBA" id="ARBA00004202"/>
    </source>
</evidence>
<dbReference type="Gene3D" id="1.10.3720.10">
    <property type="entry name" value="MetI-like"/>
    <property type="match status" value="1"/>
</dbReference>
<dbReference type="InterPro" id="IPR025966">
    <property type="entry name" value="OppC_N"/>
</dbReference>
<dbReference type="Gene3D" id="3.40.50.300">
    <property type="entry name" value="P-loop containing nucleotide triphosphate hydrolases"/>
    <property type="match status" value="1"/>
</dbReference>
<evidence type="ECO:0000256" key="7">
    <source>
        <dbReference type="ARBA" id="ARBA00022741"/>
    </source>
</evidence>
<evidence type="ECO:0000256" key="6">
    <source>
        <dbReference type="ARBA" id="ARBA00022692"/>
    </source>
</evidence>
<dbReference type="Proteomes" id="UP001500596">
    <property type="component" value="Unassembled WGS sequence"/>
</dbReference>
<dbReference type="SUPFAM" id="SSF161098">
    <property type="entry name" value="MetI-like"/>
    <property type="match status" value="1"/>
</dbReference>
<evidence type="ECO:0000259" key="13">
    <source>
        <dbReference type="PROSITE" id="PS50893"/>
    </source>
</evidence>
<dbReference type="PROSITE" id="PS50893">
    <property type="entry name" value="ABC_TRANSPORTER_2"/>
    <property type="match status" value="1"/>
</dbReference>
<feature type="transmembrane region" description="Helical" evidence="11">
    <location>
        <begin position="34"/>
        <end position="55"/>
    </location>
</feature>
<feature type="transmembrane region" description="Helical" evidence="11">
    <location>
        <begin position="159"/>
        <end position="178"/>
    </location>
</feature>
<feature type="transmembrane region" description="Helical" evidence="11">
    <location>
        <begin position="133"/>
        <end position="153"/>
    </location>
</feature>
<dbReference type="InterPro" id="IPR003593">
    <property type="entry name" value="AAA+_ATPase"/>
</dbReference>
<evidence type="ECO:0000259" key="14">
    <source>
        <dbReference type="PROSITE" id="PS50928"/>
    </source>
</evidence>
<feature type="domain" description="ABC transporter" evidence="13">
    <location>
        <begin position="336"/>
        <end position="587"/>
    </location>
</feature>
<keyword evidence="7" id="KW-0547">Nucleotide-binding</keyword>
<organism evidence="15 16">
    <name type="scientific">Microbacterium lacus</name>
    <dbReference type="NCBI Taxonomy" id="415217"/>
    <lineage>
        <taxon>Bacteria</taxon>
        <taxon>Bacillati</taxon>
        <taxon>Actinomycetota</taxon>
        <taxon>Actinomycetes</taxon>
        <taxon>Micrococcales</taxon>
        <taxon>Microbacteriaceae</taxon>
        <taxon>Microbacterium</taxon>
    </lineage>
</organism>
<evidence type="ECO:0000313" key="15">
    <source>
        <dbReference type="EMBL" id="GAA1686473.1"/>
    </source>
</evidence>
<evidence type="ECO:0000256" key="12">
    <source>
        <dbReference type="SAM" id="MobiDB-lite"/>
    </source>
</evidence>
<sequence length="617" mass="65144">MSADLVTDAATGMQLTEEDERRPGVIRRLLREPAAVISLVFVGVLLIVAICAPLLTPYDPMVSDLTNVLAPPLSPGHLLGTDGLGRDVLANLIYGTKTSLQSAVIVIGVSVLIGVPFGLLAGYRQGAVDGISTWVSSALLSLPAIVVLLVVLARVGRSSALALAVFGVLIAPTVFLLIRSSVRAVREELYVDAAKVSGLTDTRIMRRHILPVVIKPTIIYAALLAGAGIGIEAGIAFLGLGSADRASWGMMLSDATQNVYNAPWLLSWPSVALVLTVVAFTLIGNGLRDALAGDTTPADRRRAKVTRRQAAARAQTREKTDASPTGARAGADRALLIVDDLKVSYPRPDESEAVVVNGVSLRLERGTVLGLVGESGSGKSQTAFSILGLLPEEATLSAATLAFDGVDLLFLDSVQRNALRGIGIGYIPQEPMSNLDPAFRIGFQLTEPMRQHLGLSRREAKDEALRLLARVGIPDPERVFHSYPHEVSGGMAQRVLIAGAVSCNPKLLIADEPTTALDVTVQADVLELLRSLQTEREMGVLLVTHNLGVVADICDRVAVMRAGEIVEEAAVAELFAAPRHEYTRMLLNSALASADPSDGSAVAASDEPPGEHGGSDR</sequence>
<dbReference type="InterPro" id="IPR050388">
    <property type="entry name" value="ABC_Ni/Peptide_Import"/>
</dbReference>
<dbReference type="EMBL" id="BAAAPK010000003">
    <property type="protein sequence ID" value="GAA1686473.1"/>
    <property type="molecule type" value="Genomic_DNA"/>
</dbReference>
<comment type="subcellular location">
    <subcellularLocation>
        <location evidence="11">Cell membrane</location>
        <topology evidence="11">Multi-pass membrane protein</topology>
    </subcellularLocation>
    <subcellularLocation>
        <location evidence="2">Cell membrane</location>
        <topology evidence="2">Peripheral membrane protein</topology>
    </subcellularLocation>
    <subcellularLocation>
        <location evidence="1">Membrane</location>
        <topology evidence="1">Multi-pass membrane protein</topology>
    </subcellularLocation>
</comment>
<comment type="similarity">
    <text evidence="11">Belongs to the binding-protein-dependent transport system permease family.</text>
</comment>
<evidence type="ECO:0000256" key="4">
    <source>
        <dbReference type="ARBA" id="ARBA00022448"/>
    </source>
</evidence>
<keyword evidence="10 11" id="KW-0472">Membrane</keyword>
<feature type="transmembrane region" description="Helical" evidence="11">
    <location>
        <begin position="100"/>
        <end position="121"/>
    </location>
</feature>
<dbReference type="Pfam" id="PF00005">
    <property type="entry name" value="ABC_tran"/>
    <property type="match status" value="1"/>
</dbReference>
<keyword evidence="5" id="KW-1003">Cell membrane</keyword>
<dbReference type="InterPro" id="IPR017871">
    <property type="entry name" value="ABC_transporter-like_CS"/>
</dbReference>
<dbReference type="PROSITE" id="PS50928">
    <property type="entry name" value="ABC_TM1"/>
    <property type="match status" value="1"/>
</dbReference>
<feature type="transmembrane region" description="Helical" evidence="11">
    <location>
        <begin position="217"/>
        <end position="242"/>
    </location>
</feature>
<dbReference type="InterPro" id="IPR035906">
    <property type="entry name" value="MetI-like_sf"/>
</dbReference>
<keyword evidence="16" id="KW-1185">Reference proteome</keyword>
<dbReference type="InterPro" id="IPR003439">
    <property type="entry name" value="ABC_transporter-like_ATP-bd"/>
</dbReference>
<dbReference type="RefSeq" id="WP_344056079.1">
    <property type="nucleotide sequence ID" value="NZ_BAAAPK010000003.1"/>
</dbReference>
<proteinExistence type="inferred from homology"/>
<evidence type="ECO:0000256" key="1">
    <source>
        <dbReference type="ARBA" id="ARBA00004141"/>
    </source>
</evidence>
<evidence type="ECO:0000256" key="3">
    <source>
        <dbReference type="ARBA" id="ARBA00005417"/>
    </source>
</evidence>
<dbReference type="InterPro" id="IPR027417">
    <property type="entry name" value="P-loop_NTPase"/>
</dbReference>
<dbReference type="InterPro" id="IPR000515">
    <property type="entry name" value="MetI-like"/>
</dbReference>
<evidence type="ECO:0000256" key="5">
    <source>
        <dbReference type="ARBA" id="ARBA00022475"/>
    </source>
</evidence>
<evidence type="ECO:0000313" key="16">
    <source>
        <dbReference type="Proteomes" id="UP001500596"/>
    </source>
</evidence>
<feature type="region of interest" description="Disordered" evidence="12">
    <location>
        <begin position="593"/>
        <end position="617"/>
    </location>
</feature>
<gene>
    <name evidence="15" type="ORF">GCM10009807_32670</name>
</gene>
<keyword evidence="9 11" id="KW-1133">Transmembrane helix</keyword>
<reference evidence="15 16" key="1">
    <citation type="journal article" date="2019" name="Int. J. Syst. Evol. Microbiol.">
        <title>The Global Catalogue of Microorganisms (GCM) 10K type strain sequencing project: providing services to taxonomists for standard genome sequencing and annotation.</title>
        <authorList>
            <consortium name="The Broad Institute Genomics Platform"/>
            <consortium name="The Broad Institute Genome Sequencing Center for Infectious Disease"/>
            <person name="Wu L."/>
            <person name="Ma J."/>
        </authorList>
    </citation>
    <scope>NUCLEOTIDE SEQUENCE [LARGE SCALE GENOMIC DNA]</scope>
    <source>
        <strain evidence="15 16">JCM 15575</strain>
    </source>
</reference>
<dbReference type="SMART" id="SM00382">
    <property type="entry name" value="AAA"/>
    <property type="match status" value="1"/>
</dbReference>
<dbReference type="Pfam" id="PF00528">
    <property type="entry name" value="BPD_transp_1"/>
    <property type="match status" value="1"/>
</dbReference>
<protein>
    <submittedName>
        <fullName evidence="15">Dipeptide/oligopeptide/nickel ABC transporter permease/ATP-binding protein</fullName>
    </submittedName>
</protein>
<dbReference type="CDD" id="cd06261">
    <property type="entry name" value="TM_PBP2"/>
    <property type="match status" value="1"/>
</dbReference>
<dbReference type="SUPFAM" id="SSF52540">
    <property type="entry name" value="P-loop containing nucleoside triphosphate hydrolases"/>
    <property type="match status" value="1"/>
</dbReference>
<evidence type="ECO:0000256" key="9">
    <source>
        <dbReference type="ARBA" id="ARBA00022989"/>
    </source>
</evidence>
<feature type="domain" description="ABC transmembrane type-1" evidence="14">
    <location>
        <begin position="96"/>
        <end position="284"/>
    </location>
</feature>
<feature type="transmembrane region" description="Helical" evidence="11">
    <location>
        <begin position="262"/>
        <end position="283"/>
    </location>
</feature>
<dbReference type="PANTHER" id="PTHR43297:SF2">
    <property type="entry name" value="DIPEPTIDE TRANSPORT ATP-BINDING PROTEIN DPPD"/>
    <property type="match status" value="1"/>
</dbReference>
<accession>A0ABN2HEZ4</accession>
<dbReference type="Pfam" id="PF12911">
    <property type="entry name" value="OppC_N"/>
    <property type="match status" value="1"/>
</dbReference>
<evidence type="ECO:0000256" key="8">
    <source>
        <dbReference type="ARBA" id="ARBA00022840"/>
    </source>
</evidence>
<feature type="region of interest" description="Disordered" evidence="12">
    <location>
        <begin position="294"/>
        <end position="327"/>
    </location>
</feature>
<name>A0ABN2HEZ4_9MICO</name>
<keyword evidence="4 11" id="KW-0813">Transport</keyword>
<dbReference type="PANTHER" id="PTHR43297">
    <property type="entry name" value="OLIGOPEPTIDE TRANSPORT ATP-BINDING PROTEIN APPD"/>
    <property type="match status" value="1"/>
</dbReference>
<keyword evidence="8" id="KW-0067">ATP-binding</keyword>
<dbReference type="PROSITE" id="PS00211">
    <property type="entry name" value="ABC_TRANSPORTER_1"/>
    <property type="match status" value="1"/>
</dbReference>
<keyword evidence="6 11" id="KW-0812">Transmembrane</keyword>
<comment type="caution">
    <text evidence="15">The sequence shown here is derived from an EMBL/GenBank/DDBJ whole genome shotgun (WGS) entry which is preliminary data.</text>
</comment>
<comment type="similarity">
    <text evidence="3">Belongs to the ABC transporter superfamily.</text>
</comment>
<evidence type="ECO:0000256" key="10">
    <source>
        <dbReference type="ARBA" id="ARBA00023136"/>
    </source>
</evidence>